<dbReference type="eggNOG" id="COG3832">
    <property type="taxonomic scope" value="Bacteria"/>
</dbReference>
<proteinExistence type="inferred from homology"/>
<reference evidence="3 4" key="1">
    <citation type="submission" date="2014-02" db="EMBL/GenBank/DDBJ databases">
        <title>Genome sequence of Brachybacterium phenoliresistens strain W13A50.</title>
        <authorList>
            <person name="Wang X."/>
        </authorList>
    </citation>
    <scope>NUCLEOTIDE SEQUENCE [LARGE SCALE GENOMIC DNA]</scope>
    <source>
        <strain evidence="3 4">W13A50</strain>
    </source>
</reference>
<evidence type="ECO:0000256" key="1">
    <source>
        <dbReference type="ARBA" id="ARBA00006817"/>
    </source>
</evidence>
<dbReference type="OrthoDB" id="9803476at2"/>
<dbReference type="RefSeq" id="WP_038373772.1">
    <property type="nucleotide sequence ID" value="NZ_KK070001.1"/>
</dbReference>
<dbReference type="Gene3D" id="3.30.530.20">
    <property type="match status" value="1"/>
</dbReference>
<dbReference type="Pfam" id="PF08327">
    <property type="entry name" value="AHSA1"/>
    <property type="match status" value="1"/>
</dbReference>
<accession>Z9JPS5</accession>
<protein>
    <submittedName>
        <fullName evidence="3">ATPase</fullName>
    </submittedName>
</protein>
<feature type="domain" description="Activator of Hsp90 ATPase homologue 1/2-like C-terminal" evidence="2">
    <location>
        <begin position="19"/>
        <end position="159"/>
    </location>
</feature>
<dbReference type="AlphaFoldDB" id="Z9JPS5"/>
<dbReference type="Proteomes" id="UP000023067">
    <property type="component" value="Unassembled WGS sequence"/>
</dbReference>
<comment type="caution">
    <text evidence="3">The sequence shown here is derived from an EMBL/GenBank/DDBJ whole genome shotgun (WGS) entry which is preliminary data.</text>
</comment>
<dbReference type="STRING" id="396014.BF93_04905"/>
<comment type="similarity">
    <text evidence="1">Belongs to the AHA1 family.</text>
</comment>
<dbReference type="InterPro" id="IPR023393">
    <property type="entry name" value="START-like_dom_sf"/>
</dbReference>
<dbReference type="PATRIC" id="fig|396014.3.peg.3013"/>
<organism evidence="3 4">
    <name type="scientific">Brachybacterium phenoliresistens</name>
    <dbReference type="NCBI Taxonomy" id="396014"/>
    <lineage>
        <taxon>Bacteria</taxon>
        <taxon>Bacillati</taxon>
        <taxon>Actinomycetota</taxon>
        <taxon>Actinomycetes</taxon>
        <taxon>Micrococcales</taxon>
        <taxon>Dermabacteraceae</taxon>
        <taxon>Brachybacterium</taxon>
    </lineage>
</organism>
<gene>
    <name evidence="3" type="ORF">BF93_04905</name>
</gene>
<dbReference type="EMBL" id="JDYK01000018">
    <property type="protein sequence ID" value="EWS80184.1"/>
    <property type="molecule type" value="Genomic_DNA"/>
</dbReference>
<keyword evidence="4" id="KW-1185">Reference proteome</keyword>
<evidence type="ECO:0000313" key="3">
    <source>
        <dbReference type="EMBL" id="EWS80184.1"/>
    </source>
</evidence>
<sequence length="163" mass="17688">MTQHTQTHATFVLERRYPVPVDRVWAAFADPEIKRTWFGGGEFVDVSRSDDFRVGGTWTDDGRPGEDGPMSRFRATYTDIVENARIVYSYDMWLDDAHASTSLSTVALEAVDTAEGPATRLTYTEQGVHLDGVHGPGPEAAAGREEGTAGLLDALGATLTAGR</sequence>
<dbReference type="InterPro" id="IPR013538">
    <property type="entry name" value="ASHA1/2-like_C"/>
</dbReference>
<evidence type="ECO:0000313" key="4">
    <source>
        <dbReference type="Proteomes" id="UP000023067"/>
    </source>
</evidence>
<evidence type="ECO:0000259" key="2">
    <source>
        <dbReference type="Pfam" id="PF08327"/>
    </source>
</evidence>
<dbReference type="HOGENOM" id="CLU_108923_5_0_11"/>
<name>Z9JPS5_9MICO</name>
<dbReference type="SUPFAM" id="SSF55961">
    <property type="entry name" value="Bet v1-like"/>
    <property type="match status" value="1"/>
</dbReference>